<feature type="compositionally biased region" description="Basic and acidic residues" evidence="1">
    <location>
        <begin position="339"/>
        <end position="356"/>
    </location>
</feature>
<evidence type="ECO:0000313" key="3">
    <source>
        <dbReference type="Proteomes" id="UP001460270"/>
    </source>
</evidence>
<comment type="caution">
    <text evidence="2">The sequence shown here is derived from an EMBL/GenBank/DDBJ whole genome shotgun (WGS) entry which is preliminary data.</text>
</comment>
<keyword evidence="3" id="KW-1185">Reference proteome</keyword>
<protein>
    <recommendedName>
        <fullName evidence="4">Cytoskeleton-associated protein 5</fullName>
    </recommendedName>
</protein>
<proteinExistence type="predicted"/>
<name>A0AAW0NGU5_9GOBI</name>
<dbReference type="Proteomes" id="UP001460270">
    <property type="component" value="Unassembled WGS sequence"/>
</dbReference>
<evidence type="ECO:0008006" key="4">
    <source>
        <dbReference type="Google" id="ProtNLM"/>
    </source>
</evidence>
<feature type="compositionally biased region" description="Polar residues" evidence="1">
    <location>
        <begin position="1"/>
        <end position="11"/>
    </location>
</feature>
<evidence type="ECO:0000313" key="2">
    <source>
        <dbReference type="EMBL" id="KAK7892005.1"/>
    </source>
</evidence>
<accession>A0AAW0NGU5</accession>
<feature type="region of interest" description="Disordered" evidence="1">
    <location>
        <begin position="332"/>
        <end position="356"/>
    </location>
</feature>
<gene>
    <name evidence="2" type="ORF">WMY93_023968</name>
</gene>
<organism evidence="2 3">
    <name type="scientific">Mugilogobius chulae</name>
    <name type="common">yellowstripe goby</name>
    <dbReference type="NCBI Taxonomy" id="88201"/>
    <lineage>
        <taxon>Eukaryota</taxon>
        <taxon>Metazoa</taxon>
        <taxon>Chordata</taxon>
        <taxon>Craniata</taxon>
        <taxon>Vertebrata</taxon>
        <taxon>Euteleostomi</taxon>
        <taxon>Actinopterygii</taxon>
        <taxon>Neopterygii</taxon>
        <taxon>Teleostei</taxon>
        <taxon>Neoteleostei</taxon>
        <taxon>Acanthomorphata</taxon>
        <taxon>Gobiaria</taxon>
        <taxon>Gobiiformes</taxon>
        <taxon>Gobioidei</taxon>
        <taxon>Gobiidae</taxon>
        <taxon>Gobionellinae</taxon>
        <taxon>Mugilogobius</taxon>
    </lineage>
</organism>
<feature type="compositionally biased region" description="Polar residues" evidence="1">
    <location>
        <begin position="518"/>
        <end position="530"/>
    </location>
</feature>
<reference evidence="3" key="1">
    <citation type="submission" date="2024-04" db="EMBL/GenBank/DDBJ databases">
        <title>Salinicola lusitanus LLJ914,a marine bacterium isolated from the Okinawa Trough.</title>
        <authorList>
            <person name="Li J."/>
        </authorList>
    </citation>
    <scope>NUCLEOTIDE SEQUENCE [LARGE SCALE GENOMIC DNA]</scope>
</reference>
<dbReference type="EMBL" id="JBBPFD010000017">
    <property type="protein sequence ID" value="KAK7892005.1"/>
    <property type="molecule type" value="Genomic_DNA"/>
</dbReference>
<dbReference type="GO" id="GO:0046785">
    <property type="term" value="P:microtubule polymerization"/>
    <property type="evidence" value="ECO:0007669"/>
    <property type="project" value="InterPro"/>
</dbReference>
<dbReference type="PANTHER" id="PTHR12609">
    <property type="entry name" value="MICROTUBULE ASSOCIATED PROTEIN XMAP215"/>
    <property type="match status" value="1"/>
</dbReference>
<evidence type="ECO:0000256" key="1">
    <source>
        <dbReference type="SAM" id="MobiDB-lite"/>
    </source>
</evidence>
<dbReference type="GO" id="GO:0030951">
    <property type="term" value="P:establishment or maintenance of microtubule cytoskeleton polarity"/>
    <property type="evidence" value="ECO:0007669"/>
    <property type="project" value="InterPro"/>
</dbReference>
<feature type="compositionally biased region" description="Basic and acidic residues" evidence="1">
    <location>
        <begin position="533"/>
        <end position="548"/>
    </location>
</feature>
<feature type="region of interest" description="Disordered" evidence="1">
    <location>
        <begin position="1"/>
        <end position="20"/>
    </location>
</feature>
<dbReference type="GO" id="GO:0061863">
    <property type="term" value="F:microtubule plus end polymerase"/>
    <property type="evidence" value="ECO:0007669"/>
    <property type="project" value="InterPro"/>
</dbReference>
<feature type="region of interest" description="Disordered" evidence="1">
    <location>
        <begin position="471"/>
        <end position="548"/>
    </location>
</feature>
<feature type="compositionally biased region" description="Polar residues" evidence="1">
    <location>
        <begin position="491"/>
        <end position="502"/>
    </location>
</feature>
<sequence>MYRTYRIQSRQNAHHSEHPSIPKEFQLDLDMIEMDKKNVSELPDLVQFKLDELLEPVMIPEPKMHPVSPHFDDLHNSTASTINFVISQVASGDINTSIQALAQIDEVLRQEDKTEVMSGHIDQFLIATFMQLRLIYNTHMADDRLDKKDIFKLYSCIIGNMLSLFSMESLAREASMGVLKDLMHGLITLMLDGRVEDIEEGQQLIRSVNLLVVKVLEKSDKTNILSLVTSAGSPMFSELVMKCLWRMIRFLPETINSINLDRILLDAHNFMKVFPKEKLKQLKSDVPHRTLKTLLHTLCKLMGAKILDHLSMIENRNESELEAHLRRVVKHCGNQSGPKSDRGNEKSGLRSDDRMSKAKVSDILSEIFKKIGSKENTQEGLTELYEYKLKYSDADVEPFLKNTSQFFQRYVERGLRMIESEREAKNRIQPSSVIPQHSVDSTLCHNEEQKPAVYYYERLKILRQRQGLENTRSIGDDEPQQRPLLSKPAVASSTDMLQSKLSQLKESRELCQQEHNSHSPTHARSSSPSANLDDLKKRLERIKNNSRQ</sequence>
<dbReference type="GO" id="GO:0007051">
    <property type="term" value="P:spindle organization"/>
    <property type="evidence" value="ECO:0007669"/>
    <property type="project" value="InterPro"/>
</dbReference>
<dbReference type="AlphaFoldDB" id="A0AAW0NGU5"/>
<dbReference type="GO" id="GO:0051010">
    <property type="term" value="F:microtubule plus-end binding"/>
    <property type="evidence" value="ECO:0007669"/>
    <property type="project" value="InterPro"/>
</dbReference>
<dbReference type="InterPro" id="IPR045110">
    <property type="entry name" value="XMAP215"/>
</dbReference>
<feature type="compositionally biased region" description="Basic and acidic residues" evidence="1">
    <location>
        <begin position="503"/>
        <end position="517"/>
    </location>
</feature>